<feature type="compositionally biased region" description="Basic and acidic residues" evidence="4">
    <location>
        <begin position="89"/>
        <end position="98"/>
    </location>
</feature>
<sequence>MNSFPVSEQDKDEFLNYLDQNGILDKLTDVLIMLHSEQEQPTDPIEYVRRNMYVDNPDIEEIIDLKAQIENAAVELADLQRTRDELRAQLEQYQHESQVDGEGYEEEPAKVSDNGDYFE</sequence>
<evidence type="ECO:0000313" key="6">
    <source>
        <dbReference type="Proteomes" id="UP001160148"/>
    </source>
</evidence>
<evidence type="ECO:0000256" key="1">
    <source>
        <dbReference type="ARBA" id="ARBA00004123"/>
    </source>
</evidence>
<dbReference type="AlphaFoldDB" id="A0AAV0W7S7"/>
<evidence type="ECO:0000313" key="5">
    <source>
        <dbReference type="EMBL" id="CAI6351733.1"/>
    </source>
</evidence>
<dbReference type="PRINTS" id="PR02028">
    <property type="entry name" value="CMYCBINDINGP"/>
</dbReference>
<evidence type="ECO:0000256" key="4">
    <source>
        <dbReference type="SAM" id="MobiDB-lite"/>
    </source>
</evidence>
<evidence type="ECO:0000256" key="2">
    <source>
        <dbReference type="ARBA" id="ARBA00009389"/>
    </source>
</evidence>
<dbReference type="Proteomes" id="UP001160148">
    <property type="component" value="Unassembled WGS sequence"/>
</dbReference>
<dbReference type="PANTHER" id="PTHR13168">
    <property type="entry name" value="ASSOCIATE OF C-MYC AMY-1"/>
    <property type="match status" value="1"/>
</dbReference>
<comment type="caution">
    <text evidence="5">The sequence shown here is derived from an EMBL/GenBank/DDBJ whole genome shotgun (WGS) entry which is preliminary data.</text>
</comment>
<dbReference type="GO" id="GO:0003713">
    <property type="term" value="F:transcription coactivator activity"/>
    <property type="evidence" value="ECO:0007669"/>
    <property type="project" value="InterPro"/>
</dbReference>
<dbReference type="PANTHER" id="PTHR13168:SF0">
    <property type="entry name" value="C-MYC-BINDING PROTEIN"/>
    <property type="match status" value="1"/>
</dbReference>
<name>A0AAV0W7S7_9HEMI</name>
<feature type="region of interest" description="Disordered" evidence="4">
    <location>
        <begin position="89"/>
        <end position="119"/>
    </location>
</feature>
<evidence type="ECO:0000256" key="3">
    <source>
        <dbReference type="ARBA" id="ARBA00023242"/>
    </source>
</evidence>
<accession>A0AAV0W7S7</accession>
<organism evidence="5 6">
    <name type="scientific">Macrosiphum euphorbiae</name>
    <name type="common">potato aphid</name>
    <dbReference type="NCBI Taxonomy" id="13131"/>
    <lineage>
        <taxon>Eukaryota</taxon>
        <taxon>Metazoa</taxon>
        <taxon>Ecdysozoa</taxon>
        <taxon>Arthropoda</taxon>
        <taxon>Hexapoda</taxon>
        <taxon>Insecta</taxon>
        <taxon>Pterygota</taxon>
        <taxon>Neoptera</taxon>
        <taxon>Paraneoptera</taxon>
        <taxon>Hemiptera</taxon>
        <taxon>Sternorrhyncha</taxon>
        <taxon>Aphidomorpha</taxon>
        <taxon>Aphidoidea</taxon>
        <taxon>Aphididae</taxon>
        <taxon>Macrosiphini</taxon>
        <taxon>Macrosiphum</taxon>
    </lineage>
</organism>
<dbReference type="EMBL" id="CARXXK010000001">
    <property type="protein sequence ID" value="CAI6351733.1"/>
    <property type="molecule type" value="Genomic_DNA"/>
</dbReference>
<dbReference type="InterPro" id="IPR026060">
    <property type="entry name" value="AMY1"/>
</dbReference>
<protein>
    <submittedName>
        <fullName evidence="5">Uncharacterized protein</fullName>
    </submittedName>
</protein>
<keyword evidence="6" id="KW-1185">Reference proteome</keyword>
<comment type="subcellular location">
    <subcellularLocation>
        <location evidence="1">Nucleus</location>
    </subcellularLocation>
</comment>
<reference evidence="5 6" key="1">
    <citation type="submission" date="2023-01" db="EMBL/GenBank/DDBJ databases">
        <authorList>
            <person name="Whitehead M."/>
        </authorList>
    </citation>
    <scope>NUCLEOTIDE SEQUENCE [LARGE SCALE GENOMIC DNA]</scope>
</reference>
<comment type="similarity">
    <text evidence="2">Belongs to the AMY1 family.</text>
</comment>
<gene>
    <name evidence="5" type="ORF">MEUPH1_LOCUS8054</name>
</gene>
<keyword evidence="3" id="KW-0539">Nucleus</keyword>
<dbReference type="GO" id="GO:0005634">
    <property type="term" value="C:nucleus"/>
    <property type="evidence" value="ECO:0007669"/>
    <property type="project" value="UniProtKB-SubCell"/>
</dbReference>
<proteinExistence type="inferred from homology"/>